<dbReference type="EMBL" id="BRXX01000499">
    <property type="protein sequence ID" value="GMI14445.1"/>
    <property type="molecule type" value="Genomic_DNA"/>
</dbReference>
<dbReference type="AlphaFoldDB" id="A0A9W7FLY6"/>
<protein>
    <submittedName>
        <fullName evidence="1">Uncharacterized protein</fullName>
    </submittedName>
</protein>
<dbReference type="Proteomes" id="UP001165160">
    <property type="component" value="Unassembled WGS sequence"/>
</dbReference>
<proteinExistence type="predicted"/>
<comment type="caution">
    <text evidence="1">The sequence shown here is derived from an EMBL/GenBank/DDBJ whole genome shotgun (WGS) entry which is preliminary data.</text>
</comment>
<sequence length="207" mass="22922">MSVDSEGTILAPLIRPKSPASRYFAANPISIDQAPSILSPPSPPPPLPSLLNATLSETESVLTFFSNRLNTLITQTSETSSTSYTDSFIVEGRRLLACKEVKILPKYSSPTLLKRQIFSQISTLITSNATDSGMILVPSYTFSSDLTPLIRNVLAFVGYDSSDLLVEEFKDEERTLMRVIYEGSEVPWGKKVSVQRWKDIVNTIELE</sequence>
<reference evidence="2" key="1">
    <citation type="journal article" date="2023" name="Commun. Biol.">
        <title>Genome analysis of Parmales, the sister group of diatoms, reveals the evolutionary specialization of diatoms from phago-mixotrophs to photoautotrophs.</title>
        <authorList>
            <person name="Ban H."/>
            <person name="Sato S."/>
            <person name="Yoshikawa S."/>
            <person name="Yamada K."/>
            <person name="Nakamura Y."/>
            <person name="Ichinomiya M."/>
            <person name="Sato N."/>
            <person name="Blanc-Mathieu R."/>
            <person name="Endo H."/>
            <person name="Kuwata A."/>
            <person name="Ogata H."/>
        </authorList>
    </citation>
    <scope>NUCLEOTIDE SEQUENCE [LARGE SCALE GENOMIC DNA]</scope>
    <source>
        <strain evidence="2">NIES 3699</strain>
    </source>
</reference>
<keyword evidence="2" id="KW-1185">Reference proteome</keyword>
<gene>
    <name evidence="1" type="ORF">TrVE_jg13223</name>
</gene>
<name>A0A9W7FLY6_9STRA</name>
<evidence type="ECO:0000313" key="1">
    <source>
        <dbReference type="EMBL" id="GMI14445.1"/>
    </source>
</evidence>
<organism evidence="1 2">
    <name type="scientific">Triparma verrucosa</name>
    <dbReference type="NCBI Taxonomy" id="1606542"/>
    <lineage>
        <taxon>Eukaryota</taxon>
        <taxon>Sar</taxon>
        <taxon>Stramenopiles</taxon>
        <taxon>Ochrophyta</taxon>
        <taxon>Bolidophyceae</taxon>
        <taxon>Parmales</taxon>
        <taxon>Triparmaceae</taxon>
        <taxon>Triparma</taxon>
    </lineage>
</organism>
<accession>A0A9W7FLY6</accession>
<evidence type="ECO:0000313" key="2">
    <source>
        <dbReference type="Proteomes" id="UP001165160"/>
    </source>
</evidence>